<dbReference type="Pfam" id="PF00561">
    <property type="entry name" value="Abhydrolase_1"/>
    <property type="match status" value="1"/>
</dbReference>
<feature type="domain" description="AB hydrolase-1" evidence="2">
    <location>
        <begin position="61"/>
        <end position="273"/>
    </location>
</feature>
<dbReference type="InterPro" id="IPR000073">
    <property type="entry name" value="AB_hydrolase_1"/>
</dbReference>
<name>A0ABW2LBL6_9BACT</name>
<evidence type="ECO:0000256" key="1">
    <source>
        <dbReference type="ARBA" id="ARBA00010884"/>
    </source>
</evidence>
<evidence type="ECO:0000313" key="3">
    <source>
        <dbReference type="EMBL" id="MFC7338960.1"/>
    </source>
</evidence>
<protein>
    <submittedName>
        <fullName evidence="3">YheT family hydrolase</fullName>
    </submittedName>
</protein>
<accession>A0ABW2LBL6</accession>
<dbReference type="PANTHER" id="PTHR10794:SF94">
    <property type="entry name" value="ESTERASE YHET-RELATED"/>
    <property type="match status" value="1"/>
</dbReference>
<dbReference type="RefSeq" id="WP_379714979.1">
    <property type="nucleotide sequence ID" value="NZ_JBHTBS010000011.1"/>
</dbReference>
<dbReference type="PANTHER" id="PTHR10794">
    <property type="entry name" value="ABHYDROLASE DOMAIN-CONTAINING PROTEIN"/>
    <property type="match status" value="1"/>
</dbReference>
<evidence type="ECO:0000259" key="2">
    <source>
        <dbReference type="Pfam" id="PF00561"/>
    </source>
</evidence>
<dbReference type="PIRSF" id="PIRSF005211">
    <property type="entry name" value="Ab_hydro_YheT"/>
    <property type="match status" value="1"/>
</dbReference>
<organism evidence="3 4">
    <name type="scientific">Haloferula chungangensis</name>
    <dbReference type="NCBI Taxonomy" id="1048331"/>
    <lineage>
        <taxon>Bacteria</taxon>
        <taxon>Pseudomonadati</taxon>
        <taxon>Verrucomicrobiota</taxon>
        <taxon>Verrucomicrobiia</taxon>
        <taxon>Verrucomicrobiales</taxon>
        <taxon>Verrucomicrobiaceae</taxon>
        <taxon>Haloferula</taxon>
    </lineage>
</organism>
<gene>
    <name evidence="3" type="ORF">ACFQY0_17315</name>
</gene>
<dbReference type="Gene3D" id="3.40.50.1820">
    <property type="entry name" value="alpha/beta hydrolase"/>
    <property type="match status" value="1"/>
</dbReference>
<dbReference type="GO" id="GO:0016787">
    <property type="term" value="F:hydrolase activity"/>
    <property type="evidence" value="ECO:0007669"/>
    <property type="project" value="UniProtKB-KW"/>
</dbReference>
<dbReference type="Proteomes" id="UP001596472">
    <property type="component" value="Unassembled WGS sequence"/>
</dbReference>
<dbReference type="InterPro" id="IPR050960">
    <property type="entry name" value="AB_hydrolase_4_sf"/>
</dbReference>
<comment type="caution">
    <text evidence="3">The sequence shown here is derived from an EMBL/GenBank/DDBJ whole genome shotgun (WGS) entry which is preliminary data.</text>
</comment>
<dbReference type="InterPro" id="IPR029058">
    <property type="entry name" value="AB_hydrolase_fold"/>
</dbReference>
<sequence length="322" mass="36603">MPLVSDSSYRPPLSMPGGHLQTIIPALYRKAERVTREKERLELADGDFLDLEWHRDGRRKLVILSHGLEGDAGASYIQSMARMLSPRGWDVLAWNYRGCSEELNRLPRFYHSGATEDLSAVIEHALDVHPAEKIDLIGFSLGGNMTLKYLGERGAEVSPVLGRAVTFSVPCDLACSSRTLDTAFNREVYMRRFIKTLAEKVRRKHVLFPDDLDPKGLEKIRTFREFDNRYTAPLHGFRDAADYWERSSSRQYLSGIRIPALMVNARNDPFLGPGCFPEEEADESRYFYLESPKAGGHVGFPTKDRGAFWMGQRAIRFLEDAI</sequence>
<evidence type="ECO:0000313" key="4">
    <source>
        <dbReference type="Proteomes" id="UP001596472"/>
    </source>
</evidence>
<reference evidence="4" key="1">
    <citation type="journal article" date="2019" name="Int. J. Syst. Evol. Microbiol.">
        <title>The Global Catalogue of Microorganisms (GCM) 10K type strain sequencing project: providing services to taxonomists for standard genome sequencing and annotation.</title>
        <authorList>
            <consortium name="The Broad Institute Genomics Platform"/>
            <consortium name="The Broad Institute Genome Sequencing Center for Infectious Disease"/>
            <person name="Wu L."/>
            <person name="Ma J."/>
        </authorList>
    </citation>
    <scope>NUCLEOTIDE SEQUENCE [LARGE SCALE GENOMIC DNA]</scope>
    <source>
        <strain evidence="4">CGMCC 4.1467</strain>
    </source>
</reference>
<keyword evidence="4" id="KW-1185">Reference proteome</keyword>
<comment type="similarity">
    <text evidence="1">Belongs to the AB hydrolase superfamily. AB hydrolase 4 family.</text>
</comment>
<proteinExistence type="inferred from homology"/>
<dbReference type="InterPro" id="IPR012020">
    <property type="entry name" value="ABHD4"/>
</dbReference>
<keyword evidence="3" id="KW-0378">Hydrolase</keyword>
<dbReference type="EMBL" id="JBHTBS010000011">
    <property type="protein sequence ID" value="MFC7338960.1"/>
    <property type="molecule type" value="Genomic_DNA"/>
</dbReference>
<dbReference type="SUPFAM" id="SSF53474">
    <property type="entry name" value="alpha/beta-Hydrolases"/>
    <property type="match status" value="1"/>
</dbReference>